<name>A0A5N3UJ46_MUNMU</name>
<accession>A0A5N3UJ46</accession>
<keyword evidence="1" id="KW-0812">Transmembrane</keyword>
<keyword evidence="3" id="KW-1185">Reference proteome</keyword>
<feature type="non-terminal residue" evidence="2">
    <location>
        <position position="125"/>
    </location>
</feature>
<proteinExistence type="predicted"/>
<sequence>LLCPGCHALLQGIFLTQGSNLALLCLLHWQTGSLLLYLSDNTDNSGVWNGEGLRYLPLTFTTIAGHLLIFSLDLYVSYLGYTGVRCEHFFLTVQKPLSKEYVALTVILVILFLVIVAGSIYYFCR</sequence>
<keyword evidence="1" id="KW-0472">Membrane</keyword>
<protein>
    <submittedName>
        <fullName evidence="2">Uncharacterized protein</fullName>
    </submittedName>
</protein>
<gene>
    <name evidence="2" type="ORF">FD754_025501</name>
</gene>
<feature type="non-terminal residue" evidence="2">
    <location>
        <position position="1"/>
    </location>
</feature>
<evidence type="ECO:0000313" key="2">
    <source>
        <dbReference type="EMBL" id="KAB0336856.1"/>
    </source>
</evidence>
<keyword evidence="1" id="KW-1133">Transmembrane helix</keyword>
<dbReference type="AlphaFoldDB" id="A0A5N3UJ46"/>
<reference evidence="2 3" key="1">
    <citation type="submission" date="2019-06" db="EMBL/GenBank/DDBJ databases">
        <title>Discovery of a novel chromosome fission-fusion reversal in muntjac.</title>
        <authorList>
            <person name="Mudd A.B."/>
            <person name="Bredeson J.V."/>
            <person name="Baum R."/>
            <person name="Hockemeyer D."/>
            <person name="Rokhsar D.S."/>
        </authorList>
    </citation>
    <scope>NUCLEOTIDE SEQUENCE [LARGE SCALE GENOMIC DNA]</scope>
    <source>
        <strain evidence="2">UTSW_UCB_Mm</strain>
        <tissue evidence="2">Fibroblast cell line</tissue>
    </source>
</reference>
<dbReference type="EMBL" id="VCEA01015416">
    <property type="protein sequence ID" value="KAB0336856.1"/>
    <property type="molecule type" value="Genomic_DNA"/>
</dbReference>
<feature type="transmembrane region" description="Helical" evidence="1">
    <location>
        <begin position="101"/>
        <end position="123"/>
    </location>
</feature>
<dbReference type="Proteomes" id="UP000326458">
    <property type="component" value="Unassembled WGS sequence"/>
</dbReference>
<comment type="caution">
    <text evidence="2">The sequence shown here is derived from an EMBL/GenBank/DDBJ whole genome shotgun (WGS) entry which is preliminary data.</text>
</comment>
<feature type="transmembrane region" description="Helical" evidence="1">
    <location>
        <begin position="58"/>
        <end position="81"/>
    </location>
</feature>
<organism evidence="2 3">
    <name type="scientific">Muntiacus muntjak</name>
    <name type="common">Barking deer</name>
    <name type="synonym">Indian muntjac</name>
    <dbReference type="NCBI Taxonomy" id="9888"/>
    <lineage>
        <taxon>Eukaryota</taxon>
        <taxon>Metazoa</taxon>
        <taxon>Chordata</taxon>
        <taxon>Craniata</taxon>
        <taxon>Vertebrata</taxon>
        <taxon>Euteleostomi</taxon>
        <taxon>Mammalia</taxon>
        <taxon>Eutheria</taxon>
        <taxon>Laurasiatheria</taxon>
        <taxon>Artiodactyla</taxon>
        <taxon>Ruminantia</taxon>
        <taxon>Pecora</taxon>
        <taxon>Cervidae</taxon>
        <taxon>Muntiacinae</taxon>
        <taxon>Muntiacus</taxon>
    </lineage>
</organism>
<evidence type="ECO:0000313" key="3">
    <source>
        <dbReference type="Proteomes" id="UP000326458"/>
    </source>
</evidence>
<evidence type="ECO:0000256" key="1">
    <source>
        <dbReference type="SAM" id="Phobius"/>
    </source>
</evidence>